<dbReference type="EMBL" id="HG994368">
    <property type="protein sequence ID" value="CAF1814362.1"/>
    <property type="molecule type" value="Genomic_DNA"/>
</dbReference>
<dbReference type="Proteomes" id="UP000028999">
    <property type="component" value="Unassembled WGS sequence"/>
</dbReference>
<accession>A0A078H6V5</accession>
<protein>
    <submittedName>
        <fullName evidence="1">(rape) hypothetical protein</fullName>
    </submittedName>
    <submittedName>
        <fullName evidence="2">BnaC04g08720D protein</fullName>
    </submittedName>
</protein>
<evidence type="ECO:0000313" key="2">
    <source>
        <dbReference type="EMBL" id="CDY33167.1"/>
    </source>
</evidence>
<name>A0A078H6V5_BRANA</name>
<dbReference type="AlphaFoldDB" id="A0A078H6V5"/>
<dbReference type="Gramene" id="CDY33167">
    <property type="protein sequence ID" value="CDY33167"/>
    <property type="gene ID" value="GSBRNA2T00053886001"/>
</dbReference>
<evidence type="ECO:0000313" key="3">
    <source>
        <dbReference type="Proteomes" id="UP000028999"/>
    </source>
</evidence>
<reference evidence="1" key="3">
    <citation type="submission" date="2021-01" db="EMBL/GenBank/DDBJ databases">
        <authorList>
            <consortium name="Genoscope - CEA"/>
            <person name="William W."/>
        </authorList>
    </citation>
    <scope>NUCLEOTIDE SEQUENCE</scope>
</reference>
<proteinExistence type="predicted"/>
<gene>
    <name evidence="2" type="primary">BnaC04g08720D</name>
    <name evidence="1" type="ORF">DARMORV10_C04P11540.1</name>
    <name evidence="2" type="ORF">GSBRNA2T00053886001</name>
</gene>
<dbReference type="PaxDb" id="3708-A0A078H6V5"/>
<dbReference type="Proteomes" id="UP001295469">
    <property type="component" value="Chromosome C04"/>
</dbReference>
<organism evidence="2 3">
    <name type="scientific">Brassica napus</name>
    <name type="common">Rape</name>
    <dbReference type="NCBI Taxonomy" id="3708"/>
    <lineage>
        <taxon>Eukaryota</taxon>
        <taxon>Viridiplantae</taxon>
        <taxon>Streptophyta</taxon>
        <taxon>Embryophyta</taxon>
        <taxon>Tracheophyta</taxon>
        <taxon>Spermatophyta</taxon>
        <taxon>Magnoliopsida</taxon>
        <taxon>eudicotyledons</taxon>
        <taxon>Gunneridae</taxon>
        <taxon>Pentapetalae</taxon>
        <taxon>rosids</taxon>
        <taxon>malvids</taxon>
        <taxon>Brassicales</taxon>
        <taxon>Brassicaceae</taxon>
        <taxon>Brassiceae</taxon>
        <taxon>Brassica</taxon>
    </lineage>
</organism>
<evidence type="ECO:0000313" key="1">
    <source>
        <dbReference type="EMBL" id="CAF1814362.1"/>
    </source>
</evidence>
<reference evidence="2" key="2">
    <citation type="submission" date="2014-06" db="EMBL/GenBank/DDBJ databases">
        <authorList>
            <person name="Genoscope - CEA"/>
        </authorList>
    </citation>
    <scope>NUCLEOTIDE SEQUENCE</scope>
</reference>
<reference evidence="2 3" key="1">
    <citation type="journal article" date="2014" name="Science">
        <title>Plant genetics. Early allopolyploid evolution in the post-Neolithic Brassica napus oilseed genome.</title>
        <authorList>
            <person name="Chalhoub B."/>
            <person name="Denoeud F."/>
            <person name="Liu S."/>
            <person name="Parkin I.A."/>
            <person name="Tang H."/>
            <person name="Wang X."/>
            <person name="Chiquet J."/>
            <person name="Belcram H."/>
            <person name="Tong C."/>
            <person name="Samans B."/>
            <person name="Correa M."/>
            <person name="Da Silva C."/>
            <person name="Just J."/>
            <person name="Falentin C."/>
            <person name="Koh C.S."/>
            <person name="Le Clainche I."/>
            <person name="Bernard M."/>
            <person name="Bento P."/>
            <person name="Noel B."/>
            <person name="Labadie K."/>
            <person name="Alberti A."/>
            <person name="Charles M."/>
            <person name="Arnaud D."/>
            <person name="Guo H."/>
            <person name="Daviaud C."/>
            <person name="Alamery S."/>
            <person name="Jabbari K."/>
            <person name="Zhao M."/>
            <person name="Edger P.P."/>
            <person name="Chelaifa H."/>
            <person name="Tack D."/>
            <person name="Lassalle G."/>
            <person name="Mestiri I."/>
            <person name="Schnel N."/>
            <person name="Le Paslier M.C."/>
            <person name="Fan G."/>
            <person name="Renault V."/>
            <person name="Bayer P.E."/>
            <person name="Golicz A.A."/>
            <person name="Manoli S."/>
            <person name="Lee T.H."/>
            <person name="Thi V.H."/>
            <person name="Chalabi S."/>
            <person name="Hu Q."/>
            <person name="Fan C."/>
            <person name="Tollenaere R."/>
            <person name="Lu Y."/>
            <person name="Battail C."/>
            <person name="Shen J."/>
            <person name="Sidebottom C.H."/>
            <person name="Wang X."/>
            <person name="Canaguier A."/>
            <person name="Chauveau A."/>
            <person name="Berard A."/>
            <person name="Deniot G."/>
            <person name="Guan M."/>
            <person name="Liu Z."/>
            <person name="Sun F."/>
            <person name="Lim Y.P."/>
            <person name="Lyons E."/>
            <person name="Town C.D."/>
            <person name="Bancroft I."/>
            <person name="Wang X."/>
            <person name="Meng J."/>
            <person name="Ma J."/>
            <person name="Pires J.C."/>
            <person name="King G.J."/>
            <person name="Brunel D."/>
            <person name="Delourme R."/>
            <person name="Renard M."/>
            <person name="Aury J.M."/>
            <person name="Adams K.L."/>
            <person name="Batley J."/>
            <person name="Snowdon R.J."/>
            <person name="Tost J."/>
            <person name="Edwards D."/>
            <person name="Zhou Y."/>
            <person name="Hua W."/>
            <person name="Sharpe A.G."/>
            <person name="Paterson A.H."/>
            <person name="Guan C."/>
            <person name="Wincker P."/>
        </authorList>
    </citation>
    <scope>NUCLEOTIDE SEQUENCE [LARGE SCALE GENOMIC DNA]</scope>
    <source>
        <strain evidence="3">cv. Darmor-bzh</strain>
    </source>
</reference>
<sequence length="80" mass="9141">MSVEPDTSALVTMLQLKNVPQIIYRGFNTQQSTLNSDSINYKRLKSEDLGRFSTIFTYANTCSNMSINIHNLHSKFQIKP</sequence>
<keyword evidence="3" id="KW-1185">Reference proteome</keyword>
<dbReference type="EMBL" id="LK032308">
    <property type="protein sequence ID" value="CDY33167.1"/>
    <property type="molecule type" value="Genomic_DNA"/>
</dbReference>